<keyword evidence="1" id="KW-1133">Transmembrane helix</keyword>
<sequence>MHQYSVKNHPREKVIFCLAAISIFFAPLLSNLLKNNILKNLNITSSISISAFSVFGLTYFAFNKYIWRWVGKYINYPNLNGQYNVKGTSLKNPTGKEIEWKGTVNIKQNWDKIIITLQTNNSSSKSLSVISGIRHVPTDGYQLSYHYENSPDVSKKELKNHEGFCMLDFEENLNKATGHYFNNIKDRASYGKMVLERIDN</sequence>
<protein>
    <submittedName>
        <fullName evidence="4">Uncharacterized protein</fullName>
    </submittedName>
</protein>
<feature type="transmembrane region" description="Helical" evidence="1">
    <location>
        <begin position="41"/>
        <end position="62"/>
    </location>
</feature>
<organism evidence="4 5">
    <name type="scientific">Orenia marismortui</name>
    <dbReference type="NCBI Taxonomy" id="46469"/>
    <lineage>
        <taxon>Bacteria</taxon>
        <taxon>Bacillati</taxon>
        <taxon>Bacillota</taxon>
        <taxon>Clostridia</taxon>
        <taxon>Halanaerobiales</taxon>
        <taxon>Halobacteroidaceae</taxon>
        <taxon>Orenia</taxon>
    </lineage>
</organism>
<dbReference type="EMBL" id="SOEG01000025">
    <property type="protein sequence ID" value="TDX48827.1"/>
    <property type="molecule type" value="Genomic_DNA"/>
</dbReference>
<gene>
    <name evidence="4" type="ORF">C7959_1256</name>
</gene>
<evidence type="ECO:0000259" key="3">
    <source>
        <dbReference type="Pfam" id="PF23471"/>
    </source>
</evidence>
<reference evidence="4 5" key="1">
    <citation type="submission" date="2019-03" db="EMBL/GenBank/DDBJ databases">
        <title>Subsurface microbial communities from deep shales in Ohio and West Virginia, USA.</title>
        <authorList>
            <person name="Wrighton K."/>
        </authorList>
    </citation>
    <scope>NUCLEOTIDE SEQUENCE [LARGE SCALE GENOMIC DNA]</scope>
    <source>
        <strain evidence="4 5">MSL 6dP</strain>
    </source>
</reference>
<dbReference type="Pfam" id="PF23471">
    <property type="entry name" value="Cap15_TM"/>
    <property type="match status" value="1"/>
</dbReference>
<dbReference type="AlphaFoldDB" id="A0A4R8GSC3"/>
<dbReference type="InterPro" id="IPR056338">
    <property type="entry name" value="Cap15-like_TM"/>
</dbReference>
<evidence type="ECO:0000313" key="5">
    <source>
        <dbReference type="Proteomes" id="UP000295832"/>
    </source>
</evidence>
<dbReference type="InterPro" id="IPR041208">
    <property type="entry name" value="Cap15"/>
</dbReference>
<dbReference type="RefSeq" id="WP_134117836.1">
    <property type="nucleotide sequence ID" value="NZ_SOEG01000025.1"/>
</dbReference>
<feature type="domain" description="Cap1-like TM helices" evidence="3">
    <location>
        <begin position="13"/>
        <end position="68"/>
    </location>
</feature>
<comment type="caution">
    <text evidence="4">The sequence shown here is derived from an EMBL/GenBank/DDBJ whole genome shotgun (WGS) entry which is preliminary data.</text>
</comment>
<proteinExistence type="predicted"/>
<keyword evidence="1" id="KW-0472">Membrane</keyword>
<keyword evidence="5" id="KW-1185">Reference proteome</keyword>
<feature type="transmembrane region" description="Helical" evidence="1">
    <location>
        <begin position="12"/>
        <end position="29"/>
    </location>
</feature>
<name>A0A4R8GSC3_9FIRM</name>
<keyword evidence="1" id="KW-0812">Transmembrane</keyword>
<evidence type="ECO:0000313" key="4">
    <source>
        <dbReference type="EMBL" id="TDX48827.1"/>
    </source>
</evidence>
<evidence type="ECO:0000256" key="1">
    <source>
        <dbReference type="SAM" id="Phobius"/>
    </source>
</evidence>
<accession>A0A4R8GSC3</accession>
<evidence type="ECO:0000259" key="2">
    <source>
        <dbReference type="Pfam" id="PF18153"/>
    </source>
</evidence>
<feature type="domain" description="CD-NTase-associated protein 15" evidence="2">
    <location>
        <begin position="75"/>
        <end position="197"/>
    </location>
</feature>
<dbReference type="Pfam" id="PF18153">
    <property type="entry name" value="Cap15_CD_rec"/>
    <property type="match status" value="1"/>
</dbReference>
<dbReference type="Proteomes" id="UP000295832">
    <property type="component" value="Unassembled WGS sequence"/>
</dbReference>